<dbReference type="Proteomes" id="UP000315017">
    <property type="component" value="Chromosome"/>
</dbReference>
<protein>
    <submittedName>
        <fullName evidence="1">Uncharacterized protein</fullName>
    </submittedName>
</protein>
<dbReference type="OrthoDB" id="980262at2"/>
<sequence>MNTDWVVQISKLGGNHVLKYAVLYRAIPATYLQVMQAWQQDEDFRSTFNRWLADVPYDSFRWETPPLISSNIERDFEFVVVDSPGLAPRADRQAFSEYFNLAQESEAVVTFPNLGRNAVLIVPCPLGPDRAYAHLGAFVRTASPEQCSQLWQDVGLALETRIGQKPVWLSTAGAGVSWLHVRLDDQPKYYSHGPYRVPPT</sequence>
<dbReference type="InterPro" id="IPR054220">
    <property type="entry name" value="DUF6940"/>
</dbReference>
<dbReference type="EMBL" id="CP036274">
    <property type="protein sequence ID" value="QDU25740.1"/>
    <property type="molecule type" value="Genomic_DNA"/>
</dbReference>
<name>A0A517Y695_9BACT</name>
<accession>A0A517Y695</accession>
<dbReference type="Pfam" id="PF22086">
    <property type="entry name" value="DUF6940"/>
    <property type="match status" value="1"/>
</dbReference>
<organism evidence="1 2">
    <name type="scientific">Anatilimnocola aggregata</name>
    <dbReference type="NCBI Taxonomy" id="2528021"/>
    <lineage>
        <taxon>Bacteria</taxon>
        <taxon>Pseudomonadati</taxon>
        <taxon>Planctomycetota</taxon>
        <taxon>Planctomycetia</taxon>
        <taxon>Pirellulales</taxon>
        <taxon>Pirellulaceae</taxon>
        <taxon>Anatilimnocola</taxon>
    </lineage>
</organism>
<dbReference type="AlphaFoldDB" id="A0A517Y695"/>
<gene>
    <name evidence="1" type="ORF">ETAA8_08100</name>
</gene>
<dbReference type="RefSeq" id="WP_145085188.1">
    <property type="nucleotide sequence ID" value="NZ_CP036274.1"/>
</dbReference>
<proteinExistence type="predicted"/>
<evidence type="ECO:0000313" key="1">
    <source>
        <dbReference type="EMBL" id="QDU25740.1"/>
    </source>
</evidence>
<keyword evidence="2" id="KW-1185">Reference proteome</keyword>
<reference evidence="1 2" key="1">
    <citation type="submission" date="2019-02" db="EMBL/GenBank/DDBJ databases">
        <title>Deep-cultivation of Planctomycetes and their phenomic and genomic characterization uncovers novel biology.</title>
        <authorList>
            <person name="Wiegand S."/>
            <person name="Jogler M."/>
            <person name="Boedeker C."/>
            <person name="Pinto D."/>
            <person name="Vollmers J."/>
            <person name="Rivas-Marin E."/>
            <person name="Kohn T."/>
            <person name="Peeters S.H."/>
            <person name="Heuer A."/>
            <person name="Rast P."/>
            <person name="Oberbeckmann S."/>
            <person name="Bunk B."/>
            <person name="Jeske O."/>
            <person name="Meyerdierks A."/>
            <person name="Storesund J.E."/>
            <person name="Kallscheuer N."/>
            <person name="Luecker S."/>
            <person name="Lage O.M."/>
            <person name="Pohl T."/>
            <person name="Merkel B.J."/>
            <person name="Hornburger P."/>
            <person name="Mueller R.-W."/>
            <person name="Bruemmer F."/>
            <person name="Labrenz M."/>
            <person name="Spormann A.M."/>
            <person name="Op den Camp H."/>
            <person name="Overmann J."/>
            <person name="Amann R."/>
            <person name="Jetten M.S.M."/>
            <person name="Mascher T."/>
            <person name="Medema M.H."/>
            <person name="Devos D.P."/>
            <person name="Kaster A.-K."/>
            <person name="Ovreas L."/>
            <person name="Rohde M."/>
            <person name="Galperin M.Y."/>
            <person name="Jogler C."/>
        </authorList>
    </citation>
    <scope>NUCLEOTIDE SEQUENCE [LARGE SCALE GENOMIC DNA]</scope>
    <source>
        <strain evidence="1 2">ETA_A8</strain>
    </source>
</reference>
<dbReference type="KEGG" id="aagg:ETAA8_08100"/>
<evidence type="ECO:0000313" key="2">
    <source>
        <dbReference type="Proteomes" id="UP000315017"/>
    </source>
</evidence>